<evidence type="ECO:0000256" key="1">
    <source>
        <dbReference type="ARBA" id="ARBA00004370"/>
    </source>
</evidence>
<evidence type="ECO:0000256" key="2">
    <source>
        <dbReference type="ARBA" id="ARBA00022692"/>
    </source>
</evidence>
<reference evidence="8 9" key="1">
    <citation type="submission" date="2019-08" db="EMBL/GenBank/DDBJ databases">
        <title>In-depth cultivation of the pig gut microbiome towards novel bacterial diversity and tailored functional studies.</title>
        <authorList>
            <person name="Wylensek D."/>
            <person name="Hitch T.C.A."/>
            <person name="Clavel T."/>
        </authorList>
    </citation>
    <scope>NUCLEOTIDE SEQUENCE [LARGE SCALE GENOMIC DNA]</scope>
    <source>
        <strain evidence="8 9">WCA-383-APC-5B</strain>
    </source>
</reference>
<dbReference type="CDD" id="cd06530">
    <property type="entry name" value="S26_SPase_I"/>
    <property type="match status" value="1"/>
</dbReference>
<feature type="transmembrane region" description="Helical" evidence="6">
    <location>
        <begin position="6"/>
        <end position="30"/>
    </location>
</feature>
<keyword evidence="9" id="KW-1185">Reference proteome</keyword>
<evidence type="ECO:0000313" key="9">
    <source>
        <dbReference type="Proteomes" id="UP000460287"/>
    </source>
</evidence>
<dbReference type="PROSITE" id="PS51257">
    <property type="entry name" value="PROKAR_LIPOPROTEIN"/>
    <property type="match status" value="1"/>
</dbReference>
<organism evidence="8 9">
    <name type="scientific">Inconstantimicrobium porci</name>
    <dbReference type="NCBI Taxonomy" id="2652291"/>
    <lineage>
        <taxon>Bacteria</taxon>
        <taxon>Bacillati</taxon>
        <taxon>Bacillota</taxon>
        <taxon>Clostridia</taxon>
        <taxon>Eubacteriales</taxon>
        <taxon>Clostridiaceae</taxon>
        <taxon>Inconstantimicrobium</taxon>
    </lineage>
</organism>
<dbReference type="AlphaFoldDB" id="A0A7X2N0R4"/>
<dbReference type="InterPro" id="IPR001733">
    <property type="entry name" value="Peptidase_S26B"/>
</dbReference>
<dbReference type="InterPro" id="IPR019533">
    <property type="entry name" value="Peptidase_S26"/>
</dbReference>
<dbReference type="PRINTS" id="PR00728">
    <property type="entry name" value="SIGNALPTASE"/>
</dbReference>
<feature type="domain" description="Peptidase S26" evidence="7">
    <location>
        <begin position="37"/>
        <end position="87"/>
    </location>
</feature>
<evidence type="ECO:0000256" key="4">
    <source>
        <dbReference type="ARBA" id="ARBA00023136"/>
    </source>
</evidence>
<dbReference type="GO" id="GO:0006465">
    <property type="term" value="P:signal peptide processing"/>
    <property type="evidence" value="ECO:0007669"/>
    <property type="project" value="UniProtKB-UniRule"/>
</dbReference>
<dbReference type="SUPFAM" id="SSF51306">
    <property type="entry name" value="LexA/Signal peptidase"/>
    <property type="match status" value="1"/>
</dbReference>
<gene>
    <name evidence="8" type="ORF">FYJ33_14910</name>
</gene>
<keyword evidence="2 6" id="KW-0812">Transmembrane</keyword>
<feature type="transmembrane region" description="Helical" evidence="6">
    <location>
        <begin position="148"/>
        <end position="169"/>
    </location>
</feature>
<keyword evidence="3 6" id="KW-1133">Transmembrane helix</keyword>
<dbReference type="PANTHER" id="PTHR10806">
    <property type="entry name" value="SIGNAL PEPTIDASE COMPLEX CATALYTIC SUBUNIT SEC11"/>
    <property type="match status" value="1"/>
</dbReference>
<evidence type="ECO:0000256" key="5">
    <source>
        <dbReference type="NCBIfam" id="TIGR02228"/>
    </source>
</evidence>
<protein>
    <recommendedName>
        <fullName evidence="5">Signal peptidase I</fullName>
        <ecNumber evidence="5">3.4.21.89</ecNumber>
    </recommendedName>
</protein>
<comment type="caution">
    <text evidence="8">The sequence shown here is derived from an EMBL/GenBank/DDBJ whole genome shotgun (WGS) entry which is preliminary data.</text>
</comment>
<name>A0A7X2N0R4_9CLOT</name>
<keyword evidence="8" id="KW-0378">Hydrolase</keyword>
<dbReference type="InterPro" id="IPR036286">
    <property type="entry name" value="LexA/Signal_pep-like_sf"/>
</dbReference>
<keyword evidence="4 6" id="KW-0472">Membrane</keyword>
<dbReference type="PANTHER" id="PTHR10806:SF6">
    <property type="entry name" value="SIGNAL PEPTIDASE COMPLEX CATALYTIC SUBUNIT SEC11"/>
    <property type="match status" value="1"/>
</dbReference>
<dbReference type="Proteomes" id="UP000460287">
    <property type="component" value="Unassembled WGS sequence"/>
</dbReference>
<dbReference type="EC" id="3.4.21.89" evidence="5"/>
<accession>A0A7X2N0R4</accession>
<evidence type="ECO:0000256" key="6">
    <source>
        <dbReference type="SAM" id="Phobius"/>
    </source>
</evidence>
<sequence length="185" mass="20131">MKVRRVWKVVGNIVFYAVIIALIAVSCIMIKAKKSGVQPSIFGYKFYVVLTGSMTPTIAPGDLVIVKDVEPSQVKTGDIITFASANSKNITTHRVQSVKNDKGIEFVTKGDANNVTDLNPVAQKYLIGRVVSHVDKIGIAMQSIQNHLMQIVIIILAVGVLLFVLVNVVGGNKKKQKEEGVEIND</sequence>
<dbReference type="NCBIfam" id="TIGR02228">
    <property type="entry name" value="sigpep_I_arch"/>
    <property type="match status" value="1"/>
</dbReference>
<comment type="subcellular location">
    <subcellularLocation>
        <location evidence="1">Membrane</location>
    </subcellularLocation>
</comment>
<dbReference type="Pfam" id="PF10502">
    <property type="entry name" value="Peptidase_S26"/>
    <property type="match status" value="1"/>
</dbReference>
<dbReference type="GO" id="GO:0016020">
    <property type="term" value="C:membrane"/>
    <property type="evidence" value="ECO:0007669"/>
    <property type="project" value="UniProtKB-SubCell"/>
</dbReference>
<evidence type="ECO:0000256" key="3">
    <source>
        <dbReference type="ARBA" id="ARBA00022989"/>
    </source>
</evidence>
<proteinExistence type="predicted"/>
<dbReference type="Gene3D" id="2.10.109.10">
    <property type="entry name" value="Umud Fragment, subunit A"/>
    <property type="match status" value="1"/>
</dbReference>
<dbReference type="RefSeq" id="WP_154532682.1">
    <property type="nucleotide sequence ID" value="NZ_JAQXTV010000082.1"/>
</dbReference>
<evidence type="ECO:0000313" key="8">
    <source>
        <dbReference type="EMBL" id="MSR92621.1"/>
    </source>
</evidence>
<dbReference type="EMBL" id="VULX01000040">
    <property type="protein sequence ID" value="MSR92621.1"/>
    <property type="molecule type" value="Genomic_DNA"/>
</dbReference>
<dbReference type="GO" id="GO:0009003">
    <property type="term" value="F:signal peptidase activity"/>
    <property type="evidence" value="ECO:0007669"/>
    <property type="project" value="UniProtKB-EC"/>
</dbReference>
<evidence type="ECO:0000259" key="7">
    <source>
        <dbReference type="Pfam" id="PF10502"/>
    </source>
</evidence>
<dbReference type="GO" id="GO:0004252">
    <property type="term" value="F:serine-type endopeptidase activity"/>
    <property type="evidence" value="ECO:0007669"/>
    <property type="project" value="UniProtKB-UniRule"/>
</dbReference>